<evidence type="ECO:0000256" key="2">
    <source>
        <dbReference type="ARBA" id="ARBA00022525"/>
    </source>
</evidence>
<dbReference type="InterPro" id="IPR051022">
    <property type="entry name" value="Notch_Cell-Fate_Det"/>
</dbReference>
<reference evidence="11" key="1">
    <citation type="submission" date="2022-11" db="UniProtKB">
        <authorList>
            <consortium name="WormBaseParasite"/>
        </authorList>
    </citation>
    <scope>IDENTIFICATION</scope>
</reference>
<evidence type="ECO:0000256" key="3">
    <source>
        <dbReference type="ARBA" id="ARBA00022536"/>
    </source>
</evidence>
<feature type="domain" description="EGF-like" evidence="9">
    <location>
        <begin position="762"/>
        <end position="799"/>
    </location>
</feature>
<dbReference type="PANTHER" id="PTHR24049">
    <property type="entry name" value="CRUMBS FAMILY MEMBER"/>
    <property type="match status" value="1"/>
</dbReference>
<dbReference type="PROSITE" id="PS01186">
    <property type="entry name" value="EGF_2"/>
    <property type="match status" value="5"/>
</dbReference>
<dbReference type="Pfam" id="PF07699">
    <property type="entry name" value="Ephrin_rec_like"/>
    <property type="match status" value="3"/>
</dbReference>
<dbReference type="WBParaSite" id="PgB02X_g121_t06">
    <property type="protein sequence ID" value="PgB02X_g121_t06"/>
    <property type="gene ID" value="PgB02X_g121"/>
</dbReference>
<evidence type="ECO:0000256" key="4">
    <source>
        <dbReference type="ARBA" id="ARBA00022729"/>
    </source>
</evidence>
<feature type="domain" description="EGF-like" evidence="9">
    <location>
        <begin position="801"/>
        <end position="837"/>
    </location>
</feature>
<dbReference type="AlphaFoldDB" id="A0A914ZG05"/>
<evidence type="ECO:0000256" key="8">
    <source>
        <dbReference type="PROSITE-ProRule" id="PRU00076"/>
    </source>
</evidence>
<keyword evidence="4" id="KW-0732">Signal</keyword>
<dbReference type="GO" id="GO:0005509">
    <property type="term" value="F:calcium ion binding"/>
    <property type="evidence" value="ECO:0007669"/>
    <property type="project" value="InterPro"/>
</dbReference>
<comment type="caution">
    <text evidence="8">Lacks conserved residue(s) required for the propagation of feature annotation.</text>
</comment>
<keyword evidence="5" id="KW-0677">Repeat</keyword>
<dbReference type="Gene3D" id="2.10.25.10">
    <property type="entry name" value="Laminin"/>
    <property type="match status" value="7"/>
</dbReference>
<dbReference type="PROSITE" id="PS00022">
    <property type="entry name" value="EGF_1"/>
    <property type="match status" value="9"/>
</dbReference>
<evidence type="ECO:0000256" key="7">
    <source>
        <dbReference type="ARBA" id="ARBA00023180"/>
    </source>
</evidence>
<keyword evidence="3 8" id="KW-0245">EGF-like domain</keyword>
<feature type="domain" description="EGF-like" evidence="9">
    <location>
        <begin position="839"/>
        <end position="879"/>
    </location>
</feature>
<dbReference type="InterPro" id="IPR000742">
    <property type="entry name" value="EGF"/>
</dbReference>
<comment type="subcellular location">
    <subcellularLocation>
        <location evidence="1">Secreted</location>
    </subcellularLocation>
</comment>
<feature type="domain" description="EGF-like" evidence="9">
    <location>
        <begin position="390"/>
        <end position="422"/>
    </location>
</feature>
<keyword evidence="6 8" id="KW-1015">Disulfide bond</keyword>
<feature type="disulfide bond" evidence="8">
    <location>
        <begin position="412"/>
        <end position="421"/>
    </location>
</feature>
<dbReference type="Proteomes" id="UP000887569">
    <property type="component" value="Unplaced"/>
</dbReference>
<dbReference type="InterPro" id="IPR011641">
    <property type="entry name" value="Tyr-kin_ephrin_A/B_rcpt-like"/>
</dbReference>
<evidence type="ECO:0000313" key="11">
    <source>
        <dbReference type="WBParaSite" id="PgB02X_g121_t06"/>
    </source>
</evidence>
<proteinExistence type="predicted"/>
<dbReference type="PROSITE" id="PS50026">
    <property type="entry name" value="EGF_3"/>
    <property type="match status" value="7"/>
</dbReference>
<keyword evidence="10" id="KW-1185">Reference proteome</keyword>
<feature type="disulfide bond" evidence="8">
    <location>
        <begin position="711"/>
        <end position="720"/>
    </location>
</feature>
<evidence type="ECO:0000256" key="1">
    <source>
        <dbReference type="ARBA" id="ARBA00004613"/>
    </source>
</evidence>
<feature type="domain" description="EGF-like" evidence="9">
    <location>
        <begin position="681"/>
        <end position="721"/>
    </location>
</feature>
<dbReference type="CDD" id="cd00054">
    <property type="entry name" value="EGF_CA"/>
    <property type="match status" value="2"/>
</dbReference>
<evidence type="ECO:0000256" key="5">
    <source>
        <dbReference type="ARBA" id="ARBA00022737"/>
    </source>
</evidence>
<dbReference type="SMART" id="SM00181">
    <property type="entry name" value="EGF"/>
    <property type="match status" value="11"/>
</dbReference>
<dbReference type="InterPro" id="IPR001881">
    <property type="entry name" value="EGF-like_Ca-bd_dom"/>
</dbReference>
<keyword evidence="7" id="KW-0325">Glycoprotein</keyword>
<dbReference type="FunFam" id="2.10.25.10:FF:000321">
    <property type="entry name" value="Protein delta homolog 1"/>
    <property type="match status" value="1"/>
</dbReference>
<dbReference type="SMART" id="SM00179">
    <property type="entry name" value="EGF_CA"/>
    <property type="match status" value="5"/>
</dbReference>
<dbReference type="GO" id="GO:0005576">
    <property type="term" value="C:extracellular region"/>
    <property type="evidence" value="ECO:0007669"/>
    <property type="project" value="UniProtKB-SubCell"/>
</dbReference>
<feature type="disulfide bond" evidence="8">
    <location>
        <begin position="789"/>
        <end position="798"/>
    </location>
</feature>
<dbReference type="InterPro" id="IPR009030">
    <property type="entry name" value="Growth_fac_rcpt_cys_sf"/>
</dbReference>
<evidence type="ECO:0000259" key="9">
    <source>
        <dbReference type="PROSITE" id="PS50026"/>
    </source>
</evidence>
<organism evidence="10 11">
    <name type="scientific">Parascaris univalens</name>
    <name type="common">Nematode worm</name>
    <dbReference type="NCBI Taxonomy" id="6257"/>
    <lineage>
        <taxon>Eukaryota</taxon>
        <taxon>Metazoa</taxon>
        <taxon>Ecdysozoa</taxon>
        <taxon>Nematoda</taxon>
        <taxon>Chromadorea</taxon>
        <taxon>Rhabditida</taxon>
        <taxon>Spirurina</taxon>
        <taxon>Ascaridomorpha</taxon>
        <taxon>Ascaridoidea</taxon>
        <taxon>Ascarididae</taxon>
        <taxon>Parascaris</taxon>
    </lineage>
</organism>
<dbReference type="FunFam" id="2.10.25.10:FF:000053">
    <property type="entry name" value="Slit guidance ligand 2"/>
    <property type="match status" value="1"/>
</dbReference>
<keyword evidence="2" id="KW-0964">Secreted</keyword>
<dbReference type="SUPFAM" id="SSF57196">
    <property type="entry name" value="EGF/Laminin"/>
    <property type="match status" value="6"/>
</dbReference>
<protein>
    <submittedName>
        <fullName evidence="11">Fibropellin-1</fullName>
    </submittedName>
</protein>
<feature type="disulfide bond" evidence="8">
    <location>
        <begin position="869"/>
        <end position="878"/>
    </location>
</feature>
<feature type="disulfide bond" evidence="8">
    <location>
        <begin position="827"/>
        <end position="836"/>
    </location>
</feature>
<name>A0A914ZG05_PARUN</name>
<accession>A0A914ZG05</accession>
<feature type="domain" description="EGF-like" evidence="9">
    <location>
        <begin position="723"/>
        <end position="760"/>
    </location>
</feature>
<dbReference type="Gene3D" id="2.10.50.10">
    <property type="entry name" value="Tumor Necrosis Factor Receptor, subunit A, domain 2"/>
    <property type="match status" value="3"/>
</dbReference>
<dbReference type="Pfam" id="PF00008">
    <property type="entry name" value="EGF"/>
    <property type="match status" value="2"/>
</dbReference>
<dbReference type="GO" id="GO:0016020">
    <property type="term" value="C:membrane"/>
    <property type="evidence" value="ECO:0007669"/>
    <property type="project" value="UniProtKB-SubCell"/>
</dbReference>
<evidence type="ECO:0000256" key="6">
    <source>
        <dbReference type="ARBA" id="ARBA00023157"/>
    </source>
</evidence>
<feature type="disulfide bond" evidence="8">
    <location>
        <begin position="750"/>
        <end position="759"/>
    </location>
</feature>
<dbReference type="SUPFAM" id="SSF57184">
    <property type="entry name" value="Growth factor receptor domain"/>
    <property type="match status" value="1"/>
</dbReference>
<dbReference type="SMART" id="SM01411">
    <property type="entry name" value="Ephrin_rec_like"/>
    <property type="match status" value="3"/>
</dbReference>
<evidence type="ECO:0000313" key="10">
    <source>
        <dbReference type="Proteomes" id="UP000887569"/>
    </source>
</evidence>
<feature type="domain" description="EGF-like" evidence="9">
    <location>
        <begin position="424"/>
        <end position="460"/>
    </location>
</feature>
<feature type="disulfide bond" evidence="8">
    <location>
        <begin position="450"/>
        <end position="459"/>
    </location>
</feature>
<sequence>MYEPVNGTRVEINEPLRLIVTAVDEHGNLAKCSFWYIAKVSDCPLWQINQTEYNCTGSLKQRLCIRKRPCQRQYPSNVQAISCTAGSGWRYVVTGSEADESLERPEMSRPPVCIPERTSNVQISVTMELMFNRSICVSSVADQIYEKLAVITDENCVSTKWLHNEYLTNGSRLTILLTAREANLSTVTQCADQFVTGINVGSVIVKNACDGFQVRSQTANYSIHCDGVITENCPSGFYVSQIGCQLCPVGTYSDRRGSKNCKQCPYGLSTVHLGSFSVKQCYEHCPPGYFSASGLAPCRACAVGFYQPANASKDCIECGLGTTTASPGATSESNCTEKCMPGWFSRSGLQPCIACPFGFYQPNAGQSECLRCPEGSVTLQPSATTSLQCRRLTCADNMCQNGAKCVDKKCECGSGYAGRNCGVAMNLCQAGYCLNDAQCFFDGNSTHCQCLNGFTGPRCEQHVTVPEAPSPPPSACTDISLCPNGACISTGHSYICECHDGYKNAQHSRQLCVPMDACDFHPCGNGECLHSTMNTFQCSRDPAKAMRVSTCAHNGIPTSQGNCLCPPPFYGSVCASENDVCSLVSLNNACGTGGCHQYKNQFNAYYLCECKNGTFGETCNKYAPCSDLLPTTPRCDYGVCIASGMNSSCGCIEGFQGINCSGEIDMCTSSPCGAGSCLERIISPCTNDACAEGGLCSNFSMGHNGEYNCTCPRGWQGARCTEDVDFCHSSLCSQQSTCVDLLADSYECLCPPDRRGRYCDVPVDFCSIRNPCFNGAQCIGIPWGYKCSCSPGYTGANCEDVIDHCQPNPCQNDAICSSDLLGYHCECPPEYIGMNCSEHINPCKLNGTVNYCMNEAACYVEGVVARCQCSYRFTGDRCEIKKTQSYNLYFTGRASSQEIVSIPVNGSLLDKFSLCAWVKLGPQDAPQGSSEATTPFVVLVASDTKSDLTVLTQKKNAAGNVNRRSLDGGFIGTFPNKFIGI</sequence>
<dbReference type="FunFam" id="2.10.25.10:FF:000173">
    <property type="entry name" value="Neurogenic locus notch protein 2"/>
    <property type="match status" value="1"/>
</dbReference>